<reference evidence="3 4" key="1">
    <citation type="submission" date="2019-03" db="EMBL/GenBank/DDBJ databases">
        <title>Genomic Encyclopedia of Type Strains, Phase IV (KMG-IV): sequencing the most valuable type-strain genomes for metagenomic binning, comparative biology and taxonomic classification.</title>
        <authorList>
            <person name="Goeker M."/>
        </authorList>
    </citation>
    <scope>NUCLEOTIDE SEQUENCE [LARGE SCALE GENOMIC DNA]</scope>
    <source>
        <strain evidence="3 4">DSM 28559</strain>
    </source>
</reference>
<dbReference type="AlphaFoldDB" id="A0A4R2LID2"/>
<feature type="transmembrane region" description="Helical" evidence="1">
    <location>
        <begin position="371"/>
        <end position="391"/>
    </location>
</feature>
<keyword evidence="4" id="KW-1185">Reference proteome</keyword>
<accession>A0A4R2LID2</accession>
<dbReference type="GO" id="GO:0006355">
    <property type="term" value="P:regulation of DNA-templated transcription"/>
    <property type="evidence" value="ECO:0007669"/>
    <property type="project" value="InterPro"/>
</dbReference>
<comment type="caution">
    <text evidence="3">The sequence shown here is derived from an EMBL/GenBank/DDBJ whole genome shotgun (WGS) entry which is preliminary data.</text>
</comment>
<keyword evidence="1" id="KW-1133">Transmembrane helix</keyword>
<evidence type="ECO:0000313" key="4">
    <source>
        <dbReference type="Proteomes" id="UP000295711"/>
    </source>
</evidence>
<feature type="domain" description="HTH luxR-type" evidence="2">
    <location>
        <begin position="456"/>
        <end position="513"/>
    </location>
</feature>
<name>A0A4R2LID2_9FIRM</name>
<dbReference type="InterPro" id="IPR036388">
    <property type="entry name" value="WH-like_DNA-bd_sf"/>
</dbReference>
<evidence type="ECO:0000256" key="1">
    <source>
        <dbReference type="SAM" id="Phobius"/>
    </source>
</evidence>
<gene>
    <name evidence="3" type="ORF">EV212_11416</name>
</gene>
<dbReference type="SMART" id="SM00421">
    <property type="entry name" value="HTH_LUXR"/>
    <property type="match status" value="1"/>
</dbReference>
<dbReference type="OrthoDB" id="9789465at2"/>
<keyword evidence="1" id="KW-0812">Transmembrane</keyword>
<proteinExistence type="predicted"/>
<dbReference type="InterPro" id="IPR016032">
    <property type="entry name" value="Sig_transdc_resp-reg_C-effctor"/>
</dbReference>
<evidence type="ECO:0000313" key="3">
    <source>
        <dbReference type="EMBL" id="TCO82905.1"/>
    </source>
</evidence>
<evidence type="ECO:0000259" key="2">
    <source>
        <dbReference type="SMART" id="SM00421"/>
    </source>
</evidence>
<organism evidence="3 4">
    <name type="scientific">Frisingicoccus caecimuris</name>
    <dbReference type="NCBI Taxonomy" id="1796636"/>
    <lineage>
        <taxon>Bacteria</taxon>
        <taxon>Bacillati</taxon>
        <taxon>Bacillota</taxon>
        <taxon>Clostridia</taxon>
        <taxon>Lachnospirales</taxon>
        <taxon>Lachnospiraceae</taxon>
        <taxon>Frisingicoccus</taxon>
    </lineage>
</organism>
<sequence length="540" mass="61070">MANNMLKEFGKILHLALDRKVTLHRKLMMYLLCLIMAALGILLLLLTAIGGPLKAESQIAQVMENQLHTTYNKVSEEMETYTGYSLQLSRELEQDIKNFLDEKGISVSDLNNQPEALLEVQKMMYSELNTTIRLGRSSGVFALVNATVNTQISEADKSRSGVYLRLINVSSNVILSPETILFRGNTEIARENGLELHNRWNMELNTEGLLGYQELETGLGQSESGYYWISRMNLKNTWEDVILLLVPMYADSGEFLGACGIELNDVHFSLEYPATASSYGSMVTVIAPVENGNLRLDQGMAGNTEGTWLDTAESLSIIEKNVYYSTYRSTKCDYYGIQMPLEIPGSGGQEWAVAVLIPRENCDQYILRNRVGIMGVILGFVLIMIALAWLLSKKFVRPILQSFQDIRDGQQAGDSKFKFAELEEFCGWLSEREKPPEADELPPNMAELFEHFARNVKTLTNAEYNIFRYYMNGYEVAQIPTEACVSMSTVKKHNGNIYRKLEISSNEELMMYLDLFRRCDCIEKLQLDEKADVSEVGTTK</sequence>
<dbReference type="GO" id="GO:0003677">
    <property type="term" value="F:DNA binding"/>
    <property type="evidence" value="ECO:0007669"/>
    <property type="project" value="InterPro"/>
</dbReference>
<dbReference type="EMBL" id="SLXA01000014">
    <property type="protein sequence ID" value="TCO82905.1"/>
    <property type="molecule type" value="Genomic_DNA"/>
</dbReference>
<dbReference type="Gene3D" id="1.10.10.10">
    <property type="entry name" value="Winged helix-like DNA-binding domain superfamily/Winged helix DNA-binding domain"/>
    <property type="match status" value="1"/>
</dbReference>
<dbReference type="Pfam" id="PF00196">
    <property type="entry name" value="GerE"/>
    <property type="match status" value="1"/>
</dbReference>
<dbReference type="Proteomes" id="UP000295711">
    <property type="component" value="Unassembled WGS sequence"/>
</dbReference>
<protein>
    <submittedName>
        <fullName evidence="3">Regulatory LuxR family protein</fullName>
    </submittedName>
</protein>
<keyword evidence="1" id="KW-0472">Membrane</keyword>
<dbReference type="RefSeq" id="WP_132093402.1">
    <property type="nucleotide sequence ID" value="NZ_JANKAQ010000015.1"/>
</dbReference>
<dbReference type="InterPro" id="IPR000792">
    <property type="entry name" value="Tscrpt_reg_LuxR_C"/>
</dbReference>
<dbReference type="SUPFAM" id="SSF46894">
    <property type="entry name" value="C-terminal effector domain of the bipartite response regulators"/>
    <property type="match status" value="1"/>
</dbReference>